<organism evidence="4">
    <name type="scientific">Caldithrix abyssi</name>
    <dbReference type="NCBI Taxonomy" id="187145"/>
    <lineage>
        <taxon>Bacteria</taxon>
        <taxon>Pseudomonadati</taxon>
        <taxon>Calditrichota</taxon>
        <taxon>Calditrichia</taxon>
        <taxon>Calditrichales</taxon>
        <taxon>Calditrichaceae</taxon>
        <taxon>Caldithrix</taxon>
    </lineage>
</organism>
<dbReference type="GO" id="GO:0003677">
    <property type="term" value="F:DNA binding"/>
    <property type="evidence" value="ECO:0007669"/>
    <property type="project" value="InterPro"/>
</dbReference>
<protein>
    <submittedName>
        <fullName evidence="4">Response regulator transcription factor</fullName>
    </submittedName>
</protein>
<dbReference type="PANTHER" id="PTHR37299">
    <property type="entry name" value="TRANSCRIPTIONAL REGULATOR-RELATED"/>
    <property type="match status" value="1"/>
</dbReference>
<dbReference type="Proteomes" id="UP000885779">
    <property type="component" value="Unassembled WGS sequence"/>
</dbReference>
<dbReference type="InterPro" id="IPR046947">
    <property type="entry name" value="LytR-like"/>
</dbReference>
<dbReference type="PANTHER" id="PTHR37299:SF1">
    <property type="entry name" value="STAGE 0 SPORULATION PROTEIN A HOMOLOG"/>
    <property type="match status" value="1"/>
</dbReference>
<evidence type="ECO:0000259" key="2">
    <source>
        <dbReference type="PROSITE" id="PS50110"/>
    </source>
</evidence>
<dbReference type="SMART" id="SM00448">
    <property type="entry name" value="REC"/>
    <property type="match status" value="1"/>
</dbReference>
<evidence type="ECO:0000313" key="4">
    <source>
        <dbReference type="EMBL" id="HGY56308.1"/>
    </source>
</evidence>
<dbReference type="Gene3D" id="3.40.50.2300">
    <property type="match status" value="1"/>
</dbReference>
<evidence type="ECO:0000256" key="1">
    <source>
        <dbReference type="PROSITE-ProRule" id="PRU00169"/>
    </source>
</evidence>
<name>A0A7V4U296_CALAY</name>
<reference evidence="4" key="1">
    <citation type="journal article" date="2020" name="mSystems">
        <title>Genome- and Community-Level Interaction Insights into Carbon Utilization and Element Cycling Functions of Hydrothermarchaeota in Hydrothermal Sediment.</title>
        <authorList>
            <person name="Zhou Z."/>
            <person name="Liu Y."/>
            <person name="Xu W."/>
            <person name="Pan J."/>
            <person name="Luo Z.H."/>
            <person name="Li M."/>
        </authorList>
    </citation>
    <scope>NUCLEOTIDE SEQUENCE [LARGE SCALE GENOMIC DNA]</scope>
    <source>
        <strain evidence="4">HyVt-577</strain>
    </source>
</reference>
<proteinExistence type="predicted"/>
<dbReference type="InterPro" id="IPR001789">
    <property type="entry name" value="Sig_transdc_resp-reg_receiver"/>
</dbReference>
<dbReference type="Gene3D" id="2.40.50.1020">
    <property type="entry name" value="LytTr DNA-binding domain"/>
    <property type="match status" value="1"/>
</dbReference>
<dbReference type="InterPro" id="IPR011006">
    <property type="entry name" value="CheY-like_superfamily"/>
</dbReference>
<evidence type="ECO:0000259" key="3">
    <source>
        <dbReference type="PROSITE" id="PS50930"/>
    </source>
</evidence>
<dbReference type="PROSITE" id="PS50930">
    <property type="entry name" value="HTH_LYTTR"/>
    <property type="match status" value="1"/>
</dbReference>
<dbReference type="PROSITE" id="PS50110">
    <property type="entry name" value="RESPONSE_REGULATORY"/>
    <property type="match status" value="1"/>
</dbReference>
<dbReference type="InterPro" id="IPR007492">
    <property type="entry name" value="LytTR_DNA-bd_dom"/>
</dbReference>
<feature type="modified residue" description="4-aspartylphosphate" evidence="1">
    <location>
        <position position="53"/>
    </location>
</feature>
<feature type="domain" description="Response regulatory" evidence="2">
    <location>
        <begin position="2"/>
        <end position="113"/>
    </location>
</feature>
<dbReference type="EMBL" id="DRQG01000107">
    <property type="protein sequence ID" value="HGY56308.1"/>
    <property type="molecule type" value="Genomic_DNA"/>
</dbReference>
<dbReference type="AlphaFoldDB" id="A0A7V4U296"/>
<dbReference type="SMART" id="SM00850">
    <property type="entry name" value="LytTR"/>
    <property type="match status" value="1"/>
</dbReference>
<accession>A0A7V4U296</accession>
<dbReference type="SUPFAM" id="SSF52172">
    <property type="entry name" value="CheY-like"/>
    <property type="match status" value="1"/>
</dbReference>
<feature type="domain" description="HTH LytTR-type" evidence="3">
    <location>
        <begin position="144"/>
        <end position="250"/>
    </location>
</feature>
<dbReference type="Pfam" id="PF00072">
    <property type="entry name" value="Response_reg"/>
    <property type="match status" value="1"/>
</dbReference>
<comment type="caution">
    <text evidence="4">The sequence shown here is derived from an EMBL/GenBank/DDBJ whole genome shotgun (WGS) entry which is preliminary data.</text>
</comment>
<dbReference type="Pfam" id="PF04397">
    <property type="entry name" value="LytTR"/>
    <property type="match status" value="1"/>
</dbReference>
<gene>
    <name evidence="4" type="ORF">ENK44_11425</name>
</gene>
<dbReference type="GO" id="GO:0000156">
    <property type="term" value="F:phosphorelay response regulator activity"/>
    <property type="evidence" value="ECO:0007669"/>
    <property type="project" value="InterPro"/>
</dbReference>
<sequence>MTVFIVEDEAPALERLETLVKSNPNLELAGSASKGKDAIEKIETLHPELLFLDVHLPDISGLDILKVVHWKPRVIFTTAYDRYALQAFEHDAIDFLLKPFSRERFEHAVQKALQKAPAARHIDAGQLQDLLSKLPVQMEKLTRIPSKIGAKIYILKTADIVYFKSEDKVVTAYLTDNRYIVNYTLDELQQRLDSNQFIRIHRSTIVNLNFVHSIEPLLGGTYLMKMADHKKTELNVSRSAAKIIREQLGW</sequence>
<keyword evidence="1" id="KW-0597">Phosphoprotein</keyword>